<dbReference type="HOGENOM" id="CLU_1276749_0_0_4"/>
<dbReference type="KEGG" id="rsn:RSPO_m01383"/>
<protein>
    <submittedName>
        <fullName evidence="2">TIS1421-transposase protein A</fullName>
    </submittedName>
</protein>
<organism evidence="2 3">
    <name type="scientific">Ralstonia solanacearum (strain Po82)</name>
    <dbReference type="NCBI Taxonomy" id="1031711"/>
    <lineage>
        <taxon>Bacteria</taxon>
        <taxon>Pseudomonadati</taxon>
        <taxon>Pseudomonadota</taxon>
        <taxon>Betaproteobacteria</taxon>
        <taxon>Burkholderiales</taxon>
        <taxon>Burkholderiaceae</taxon>
        <taxon>Ralstonia</taxon>
        <taxon>Ralstonia solanacearum species complex</taxon>
    </lineage>
</organism>
<gene>
    <name evidence="2" type="ordered locus">RSPO_m01383</name>
</gene>
<dbReference type="PANTHER" id="PTHR46637:SF1">
    <property type="entry name" value="BLL5188 PROTEIN"/>
    <property type="match status" value="1"/>
</dbReference>
<dbReference type="InterPro" id="IPR052909">
    <property type="entry name" value="Transposase_6_like"/>
</dbReference>
<dbReference type="PANTHER" id="PTHR46637">
    <property type="entry name" value="TIS1421-TRANSPOSASE PROTEIN A"/>
    <property type="match status" value="1"/>
</dbReference>
<dbReference type="PATRIC" id="fig|1031711.3.peg.4574"/>
<dbReference type="EMBL" id="CP002820">
    <property type="protein sequence ID" value="AEG72018.1"/>
    <property type="molecule type" value="Genomic_DNA"/>
</dbReference>
<dbReference type="InterPro" id="IPR025161">
    <property type="entry name" value="IS402-like_dom"/>
</dbReference>
<reference evidence="2 3" key="1">
    <citation type="journal article" date="2011" name="J. Bacteriol.">
        <title>Complete genome sequence of the plant pathogen Ralstonia solanacearum strain Po82.</title>
        <authorList>
            <person name="Xu J."/>
            <person name="Zheng H.J."/>
            <person name="Liu L."/>
            <person name="Pan Z.C."/>
            <person name="Prior P."/>
            <person name="Tang B."/>
            <person name="Xu J.S."/>
            <person name="Zhang H."/>
            <person name="Tian Q."/>
            <person name="Zhang L.Q."/>
            <person name="Feng J."/>
        </authorList>
    </citation>
    <scope>NUCLEOTIDE SEQUENCE [LARGE SCALE GENOMIC DNA]</scope>
    <source>
        <strain evidence="3">Po82</strain>
    </source>
</reference>
<accession>F6GBF2</accession>
<evidence type="ECO:0000313" key="2">
    <source>
        <dbReference type="EMBL" id="AEG72018.1"/>
    </source>
</evidence>
<name>F6GBF2_RALS8</name>
<dbReference type="AlphaFoldDB" id="F6GBF2"/>
<evidence type="ECO:0000313" key="3">
    <source>
        <dbReference type="Proteomes" id="UP000007953"/>
    </source>
</evidence>
<evidence type="ECO:0000259" key="1">
    <source>
        <dbReference type="Pfam" id="PF13340"/>
    </source>
</evidence>
<geneLocation type="plasmid" evidence="3"/>
<dbReference type="Pfam" id="PF13340">
    <property type="entry name" value="DUF4096"/>
    <property type="match status" value="1"/>
</dbReference>
<dbReference type="Proteomes" id="UP000007953">
    <property type="component" value="Plasmid megaplasmid"/>
</dbReference>
<feature type="domain" description="Insertion element IS402-like" evidence="1">
    <location>
        <begin position="2"/>
        <end position="70"/>
    </location>
</feature>
<keyword evidence="2" id="KW-0614">Plasmid</keyword>
<sequence length="216" mass="24157">MQPLLPIVEPSTKGGRPRVDDRAALNGILFVLHTGIPWEDLPKEVGFGSGMTCWRRLRDWQANGVWERLHLTRLKRLRERDQIDWSRVGVDGATVASIGRYEDIYTGVSLFANGYHLRAFCSRYPKEGAALRAAVAEFEAAYPDLVGHARQEPWFGMVEASVASSFDLMDDPDDFFHSAERCANSAATVHMLASDPQARALFLAWRFPRPAGTPAQ</sequence>
<proteinExistence type="predicted"/>